<gene>
    <name evidence="2" type="ORF">KME25_13050</name>
</gene>
<proteinExistence type="predicted"/>
<dbReference type="EMBL" id="JAHHIF010000014">
    <property type="protein sequence ID" value="MBW4545356.1"/>
    <property type="molecule type" value="Genomic_DNA"/>
</dbReference>
<evidence type="ECO:0000313" key="3">
    <source>
        <dbReference type="Proteomes" id="UP000753908"/>
    </source>
</evidence>
<feature type="region of interest" description="Disordered" evidence="1">
    <location>
        <begin position="62"/>
        <end position="103"/>
    </location>
</feature>
<reference evidence="2" key="1">
    <citation type="submission" date="2021-05" db="EMBL/GenBank/DDBJ databases">
        <authorList>
            <person name="Pietrasiak N."/>
            <person name="Ward R."/>
            <person name="Stajich J.E."/>
            <person name="Kurbessoian T."/>
        </authorList>
    </citation>
    <scope>NUCLEOTIDE SEQUENCE</scope>
    <source>
        <strain evidence="2">CPER-KK1</strain>
    </source>
</reference>
<protein>
    <submittedName>
        <fullName evidence="2">Uncharacterized protein</fullName>
    </submittedName>
</protein>
<organism evidence="2 3">
    <name type="scientific">Symplocastrum torsivum CPER-KK1</name>
    <dbReference type="NCBI Taxonomy" id="450513"/>
    <lineage>
        <taxon>Bacteria</taxon>
        <taxon>Bacillati</taxon>
        <taxon>Cyanobacteriota</taxon>
        <taxon>Cyanophyceae</taxon>
        <taxon>Oscillatoriophycideae</taxon>
        <taxon>Oscillatoriales</taxon>
        <taxon>Microcoleaceae</taxon>
        <taxon>Symplocastrum</taxon>
    </lineage>
</organism>
<accession>A0A951UB90</accession>
<feature type="compositionally biased region" description="Basic and acidic residues" evidence="1">
    <location>
        <begin position="93"/>
        <end position="103"/>
    </location>
</feature>
<dbReference type="AlphaFoldDB" id="A0A951UB90"/>
<evidence type="ECO:0000256" key="1">
    <source>
        <dbReference type="SAM" id="MobiDB-lite"/>
    </source>
</evidence>
<dbReference type="Proteomes" id="UP000753908">
    <property type="component" value="Unassembled WGS sequence"/>
</dbReference>
<evidence type="ECO:0000313" key="2">
    <source>
        <dbReference type="EMBL" id="MBW4545356.1"/>
    </source>
</evidence>
<feature type="compositionally biased region" description="Polar residues" evidence="1">
    <location>
        <begin position="80"/>
        <end position="92"/>
    </location>
</feature>
<sequence length="216" mass="24200">MKLQGTPVQPGQIDLYLTINFNEQCEPLIGGHVKFGLKGGELKLRLKNGSIPYEFRELSGSLKLSHRQQEQDSQDNQAQKTVESSVIQSEDNSLGKRGTELTEDKTNPSQLVAFQVTTKGSQQNPAWVFEVETGEPILNGSINNVKLATLKAIALPCYIEATFEVSLKDVYLTQTQGLWSPNISRNQLAVLERGIAQLLLKRKLKPYLSRQQLRYD</sequence>
<name>A0A951UB90_9CYAN</name>
<reference evidence="2" key="2">
    <citation type="journal article" date="2022" name="Microbiol. Resour. Announc.">
        <title>Metagenome Sequencing to Explore Phylogenomics of Terrestrial Cyanobacteria.</title>
        <authorList>
            <person name="Ward R.D."/>
            <person name="Stajich J.E."/>
            <person name="Johansen J.R."/>
            <person name="Huntemann M."/>
            <person name="Clum A."/>
            <person name="Foster B."/>
            <person name="Foster B."/>
            <person name="Roux S."/>
            <person name="Palaniappan K."/>
            <person name="Varghese N."/>
            <person name="Mukherjee S."/>
            <person name="Reddy T.B.K."/>
            <person name="Daum C."/>
            <person name="Copeland A."/>
            <person name="Chen I.A."/>
            <person name="Ivanova N.N."/>
            <person name="Kyrpides N.C."/>
            <person name="Shapiro N."/>
            <person name="Eloe-Fadrosh E.A."/>
            <person name="Pietrasiak N."/>
        </authorList>
    </citation>
    <scope>NUCLEOTIDE SEQUENCE</scope>
    <source>
        <strain evidence="2">CPER-KK1</strain>
    </source>
</reference>
<comment type="caution">
    <text evidence="2">The sequence shown here is derived from an EMBL/GenBank/DDBJ whole genome shotgun (WGS) entry which is preliminary data.</text>
</comment>